<sequence>MDLNPSFTTIKTAIFQFSLFRSPRRCKCRAGAANFCFLLRERQILSALPVMRMKRAQDSAVQGAIVAPQAAWARDGAFARQKGLICASRLWAAGSRKPARISGGIL</sequence>
<name>A0A1S7TMG1_9HYPH</name>
<dbReference type="AlphaFoldDB" id="A0A1S7TMG1"/>
<dbReference type="Proteomes" id="UP000192140">
    <property type="component" value="Unassembled WGS sequence"/>
</dbReference>
<evidence type="ECO:0000313" key="1">
    <source>
        <dbReference type="EMBL" id="CVI55825.1"/>
    </source>
</evidence>
<evidence type="ECO:0000313" key="2">
    <source>
        <dbReference type="Proteomes" id="UP000192140"/>
    </source>
</evidence>
<keyword evidence="2" id="KW-1185">Reference proteome</keyword>
<organism evidence="1 2">
    <name type="scientific">Agrobacterium deltaense NCPPB 1641</name>
    <dbReference type="NCBI Taxonomy" id="1183425"/>
    <lineage>
        <taxon>Bacteria</taxon>
        <taxon>Pseudomonadati</taxon>
        <taxon>Pseudomonadota</taxon>
        <taxon>Alphaproteobacteria</taxon>
        <taxon>Hyphomicrobiales</taxon>
        <taxon>Rhizobiaceae</taxon>
        <taxon>Rhizobium/Agrobacterium group</taxon>
        <taxon>Agrobacterium</taxon>
    </lineage>
</organism>
<reference evidence="1" key="1">
    <citation type="submission" date="2016-01" db="EMBL/GenBank/DDBJ databases">
        <authorList>
            <person name="Regsiter A."/>
            <person name="william w."/>
        </authorList>
    </citation>
    <scope>NUCLEOTIDE SEQUENCE</scope>
    <source>
        <strain evidence="1">NCPPB 1641</strain>
    </source>
</reference>
<dbReference type="EMBL" id="FCNP01000016">
    <property type="protein sequence ID" value="CVI55825.1"/>
    <property type="molecule type" value="Genomic_DNA"/>
</dbReference>
<accession>A0A1S7TMG1</accession>
<comment type="caution">
    <text evidence="1">The sequence shown here is derived from an EMBL/GenBank/DDBJ whole genome shotgun (WGS) entry which is preliminary data.</text>
</comment>
<proteinExistence type="predicted"/>
<protein>
    <submittedName>
        <fullName evidence="1">Uncharacterized protein</fullName>
    </submittedName>
</protein>
<gene>
    <name evidence="1" type="ORF">AGR7A_Cc230039</name>
</gene>